<dbReference type="Proteomes" id="UP000288943">
    <property type="component" value="Chromosome"/>
</dbReference>
<dbReference type="SUPFAM" id="SSF55729">
    <property type="entry name" value="Acyl-CoA N-acyltransferases (Nat)"/>
    <property type="match status" value="1"/>
</dbReference>
<dbReference type="GeneID" id="95375812"/>
<protein>
    <submittedName>
        <fullName evidence="3">GNAT family N-acetyltransferase</fullName>
    </submittedName>
</protein>
<evidence type="ECO:0000313" key="2">
    <source>
        <dbReference type="EMBL" id="MCY9597634.1"/>
    </source>
</evidence>
<proteinExistence type="predicted"/>
<dbReference type="InterPro" id="IPR000182">
    <property type="entry name" value="GNAT_dom"/>
</dbReference>
<reference evidence="2 5" key="2">
    <citation type="submission" date="2022-05" db="EMBL/GenBank/DDBJ databases">
        <title>Genome Sequencing of Bee-Associated Microbes.</title>
        <authorList>
            <person name="Dunlap C."/>
        </authorList>
    </citation>
    <scope>NUCLEOTIDE SEQUENCE [LARGE SCALE GENOMIC DNA]</scope>
    <source>
        <strain evidence="2 5">NRRL B-23120</strain>
    </source>
</reference>
<dbReference type="KEGG" id="pchi:PC41400_13415"/>
<organism evidence="3 4">
    <name type="scientific">Paenibacillus chitinolyticus</name>
    <dbReference type="NCBI Taxonomy" id="79263"/>
    <lineage>
        <taxon>Bacteria</taxon>
        <taxon>Bacillati</taxon>
        <taxon>Bacillota</taxon>
        <taxon>Bacilli</taxon>
        <taxon>Bacillales</taxon>
        <taxon>Paenibacillaceae</taxon>
        <taxon>Paenibacillus</taxon>
    </lineage>
</organism>
<evidence type="ECO:0000259" key="1">
    <source>
        <dbReference type="PROSITE" id="PS51186"/>
    </source>
</evidence>
<evidence type="ECO:0000313" key="3">
    <source>
        <dbReference type="EMBL" id="QAV18621.1"/>
    </source>
</evidence>
<accession>A0A410WWL6</accession>
<name>A0A410WWL6_9BACL</name>
<dbReference type="Gene3D" id="3.40.630.30">
    <property type="match status" value="1"/>
</dbReference>
<keyword evidence="5" id="KW-1185">Reference proteome</keyword>
<sequence length="380" mass="41157">MNIRLVNQEEMREAAALADSIFRDSEQISMAEGFPFLFSALHSQSVGAFENGRLVAFMGLLPSVIRIGPARLTVYSLGSVCTHPESRGKGIAGELFAAVRGQAARSGGSLLLVSGGRSLYTRAGCRPFGSLRRYALGSGAAQQAEESAGGYRLRPYERGDLPAMSRLAAARRSAFEQSPWDLGSLIDAHAYAACLKLRHETWIAEKDGEPTAFIVAAVPDPAVASTRFPRLIEWAGEPEAAARLLTGLTAKLGLAEFQAAVPFYETGLHEALRSFPSEESPNEGTLLVTDAPLLLRQLRPYLDEQSGNRLGERLGVRETGEGGVRLTLNGLPDLLLSVDDWMALLFNPDAAVRIVPARWQEELKSVFPLPFPYTAGLNYI</sequence>
<keyword evidence="3" id="KW-0808">Transferase</keyword>
<evidence type="ECO:0000313" key="4">
    <source>
        <dbReference type="Proteomes" id="UP000288943"/>
    </source>
</evidence>
<dbReference type="PROSITE" id="PS51186">
    <property type="entry name" value="GNAT"/>
    <property type="match status" value="1"/>
</dbReference>
<evidence type="ECO:0000313" key="5">
    <source>
        <dbReference type="Proteomes" id="UP001527202"/>
    </source>
</evidence>
<dbReference type="CDD" id="cd04301">
    <property type="entry name" value="NAT_SF"/>
    <property type="match status" value="1"/>
</dbReference>
<feature type="domain" description="N-acetyltransferase" evidence="1">
    <location>
        <begin position="1"/>
        <end position="158"/>
    </location>
</feature>
<dbReference type="InterPro" id="IPR016181">
    <property type="entry name" value="Acyl_CoA_acyltransferase"/>
</dbReference>
<dbReference type="OrthoDB" id="5291446at2"/>
<dbReference type="RefSeq" id="WP_042228016.1">
    <property type="nucleotide sequence ID" value="NZ_CP026520.1"/>
</dbReference>
<dbReference type="AlphaFoldDB" id="A0A410WWL6"/>
<dbReference type="GO" id="GO:0016747">
    <property type="term" value="F:acyltransferase activity, transferring groups other than amino-acyl groups"/>
    <property type="evidence" value="ECO:0007669"/>
    <property type="project" value="InterPro"/>
</dbReference>
<dbReference type="EMBL" id="JAMDMJ010000023">
    <property type="protein sequence ID" value="MCY9597634.1"/>
    <property type="molecule type" value="Genomic_DNA"/>
</dbReference>
<dbReference type="Pfam" id="PF13527">
    <property type="entry name" value="Acetyltransf_9"/>
    <property type="match status" value="1"/>
</dbReference>
<reference evidence="3 4" key="1">
    <citation type="submission" date="2018-01" db="EMBL/GenBank/DDBJ databases">
        <title>The whole genome sequencing and assembly of Paenibacillus chitinolyticus KCCM 41400 strain.</title>
        <authorList>
            <person name="Kim J.-Y."/>
            <person name="Park M.-K."/>
            <person name="Lee Y.-J."/>
            <person name="Yi H."/>
            <person name="Bahn Y.-S."/>
            <person name="Kim J.F."/>
            <person name="Lee D.-W."/>
        </authorList>
    </citation>
    <scope>NUCLEOTIDE SEQUENCE [LARGE SCALE GENOMIC DNA]</scope>
    <source>
        <strain evidence="3 4">KCCM 41400</strain>
    </source>
</reference>
<dbReference type="EMBL" id="CP026520">
    <property type="protein sequence ID" value="QAV18621.1"/>
    <property type="molecule type" value="Genomic_DNA"/>
</dbReference>
<gene>
    <name evidence="2" type="ORF">M5X16_17870</name>
    <name evidence="3" type="ORF">PC41400_13415</name>
</gene>
<dbReference type="Proteomes" id="UP001527202">
    <property type="component" value="Unassembled WGS sequence"/>
</dbReference>